<dbReference type="Gene3D" id="1.10.10.60">
    <property type="entry name" value="Homeodomain-like"/>
    <property type="match status" value="1"/>
</dbReference>
<dbReference type="PROSITE" id="PS50071">
    <property type="entry name" value="HOMEOBOX_2"/>
    <property type="match status" value="1"/>
</dbReference>
<evidence type="ECO:0000259" key="9">
    <source>
        <dbReference type="PROSITE" id="PS50071"/>
    </source>
</evidence>
<keyword evidence="10" id="KW-1185">Reference proteome</keyword>
<evidence type="ECO:0000256" key="1">
    <source>
        <dbReference type="ARBA" id="ARBA00004123"/>
    </source>
</evidence>
<evidence type="ECO:0000256" key="4">
    <source>
        <dbReference type="ARBA" id="ARBA00023155"/>
    </source>
</evidence>
<dbReference type="PROSITE" id="PS00027">
    <property type="entry name" value="HOMEOBOX_1"/>
    <property type="match status" value="1"/>
</dbReference>
<dbReference type="InterPro" id="IPR009057">
    <property type="entry name" value="Homeodomain-like_sf"/>
</dbReference>
<name>A0A914GPV3_GLORO</name>
<dbReference type="GO" id="GO:0000981">
    <property type="term" value="F:DNA-binding transcription factor activity, RNA polymerase II-specific"/>
    <property type="evidence" value="ECO:0007669"/>
    <property type="project" value="InterPro"/>
</dbReference>
<evidence type="ECO:0000256" key="7">
    <source>
        <dbReference type="RuleBase" id="RU000682"/>
    </source>
</evidence>
<dbReference type="GO" id="GO:0000978">
    <property type="term" value="F:RNA polymerase II cis-regulatory region sequence-specific DNA binding"/>
    <property type="evidence" value="ECO:0007669"/>
    <property type="project" value="TreeGrafter"/>
</dbReference>
<evidence type="ECO:0000313" key="11">
    <source>
        <dbReference type="WBParaSite" id="Gr19_v10_g10063.t1"/>
    </source>
</evidence>
<dbReference type="WBParaSite" id="Gr19_v10_g10063.t1">
    <property type="protein sequence ID" value="Gr19_v10_g10063.t1"/>
    <property type="gene ID" value="Gr19_v10_g10063"/>
</dbReference>
<evidence type="ECO:0000256" key="5">
    <source>
        <dbReference type="ARBA" id="ARBA00023242"/>
    </source>
</evidence>
<comment type="subcellular location">
    <subcellularLocation>
        <location evidence="1 6 7">Nucleus</location>
    </subcellularLocation>
</comment>
<keyword evidence="2" id="KW-0217">Developmental protein</keyword>
<dbReference type="PANTHER" id="PTHR45793:SF5">
    <property type="entry name" value="HOMEOTIC PROTEIN OCELLILESS"/>
    <property type="match status" value="1"/>
</dbReference>
<reference evidence="11" key="1">
    <citation type="submission" date="2022-11" db="UniProtKB">
        <authorList>
            <consortium name="WormBaseParasite"/>
        </authorList>
    </citation>
    <scope>IDENTIFICATION</scope>
</reference>
<evidence type="ECO:0000256" key="6">
    <source>
        <dbReference type="PROSITE-ProRule" id="PRU00108"/>
    </source>
</evidence>
<protein>
    <submittedName>
        <fullName evidence="11">Homeobox domain-containing protein</fullName>
    </submittedName>
</protein>
<dbReference type="GO" id="GO:0005634">
    <property type="term" value="C:nucleus"/>
    <property type="evidence" value="ECO:0007669"/>
    <property type="project" value="UniProtKB-SubCell"/>
</dbReference>
<dbReference type="PANTHER" id="PTHR45793">
    <property type="entry name" value="HOMEOBOX PROTEIN"/>
    <property type="match status" value="1"/>
</dbReference>
<sequence length="109" mass="12747">MWASRSDEFSRPSLAFLYVREQIAEQTQLQESRIQVWFKNRRAKQRQHDKQSKPNKPQTVAVMKSTRLAQAMSSSAKVEEQNGGHWEFCLPSPEDTAFLKTYQPQPSQY</sequence>
<dbReference type="Proteomes" id="UP000887572">
    <property type="component" value="Unplaced"/>
</dbReference>
<dbReference type="AlphaFoldDB" id="A0A914GPV3"/>
<feature type="DNA-binding region" description="Homeobox" evidence="6">
    <location>
        <begin position="22"/>
        <end position="49"/>
    </location>
</feature>
<dbReference type="SUPFAM" id="SSF46689">
    <property type="entry name" value="Homeodomain-like"/>
    <property type="match status" value="1"/>
</dbReference>
<keyword evidence="3 6" id="KW-0238">DNA-binding</keyword>
<keyword evidence="5 6" id="KW-0539">Nucleus</keyword>
<evidence type="ECO:0000256" key="8">
    <source>
        <dbReference type="SAM" id="MobiDB-lite"/>
    </source>
</evidence>
<dbReference type="InterPro" id="IPR017970">
    <property type="entry name" value="Homeobox_CS"/>
</dbReference>
<dbReference type="InterPro" id="IPR001356">
    <property type="entry name" value="HD"/>
</dbReference>
<accession>A0A914GPV3</accession>
<dbReference type="SMART" id="SM00389">
    <property type="entry name" value="HOX"/>
    <property type="match status" value="1"/>
</dbReference>
<evidence type="ECO:0000256" key="2">
    <source>
        <dbReference type="ARBA" id="ARBA00022473"/>
    </source>
</evidence>
<dbReference type="CDD" id="cd00086">
    <property type="entry name" value="homeodomain"/>
    <property type="match status" value="1"/>
</dbReference>
<feature type="domain" description="Homeobox" evidence="9">
    <location>
        <begin position="20"/>
        <end position="48"/>
    </location>
</feature>
<dbReference type="Pfam" id="PF00046">
    <property type="entry name" value="Homeodomain"/>
    <property type="match status" value="1"/>
</dbReference>
<organism evidence="10 11">
    <name type="scientific">Globodera rostochiensis</name>
    <name type="common">Golden nematode worm</name>
    <name type="synonym">Heterodera rostochiensis</name>
    <dbReference type="NCBI Taxonomy" id="31243"/>
    <lineage>
        <taxon>Eukaryota</taxon>
        <taxon>Metazoa</taxon>
        <taxon>Ecdysozoa</taxon>
        <taxon>Nematoda</taxon>
        <taxon>Chromadorea</taxon>
        <taxon>Rhabditida</taxon>
        <taxon>Tylenchina</taxon>
        <taxon>Tylenchomorpha</taxon>
        <taxon>Tylenchoidea</taxon>
        <taxon>Heteroderidae</taxon>
        <taxon>Heteroderinae</taxon>
        <taxon>Globodera</taxon>
    </lineage>
</organism>
<evidence type="ECO:0000256" key="3">
    <source>
        <dbReference type="ARBA" id="ARBA00023125"/>
    </source>
</evidence>
<feature type="region of interest" description="Disordered" evidence="8">
    <location>
        <begin position="40"/>
        <end position="60"/>
    </location>
</feature>
<evidence type="ECO:0000313" key="10">
    <source>
        <dbReference type="Proteomes" id="UP000887572"/>
    </source>
</evidence>
<keyword evidence="4 6" id="KW-0371">Homeobox</keyword>
<proteinExistence type="predicted"/>